<dbReference type="Gene3D" id="3.40.50.720">
    <property type="entry name" value="NAD(P)-binding Rossmann-like Domain"/>
    <property type="match status" value="1"/>
</dbReference>
<evidence type="ECO:0000259" key="2">
    <source>
        <dbReference type="Pfam" id="PF01370"/>
    </source>
</evidence>
<dbReference type="RefSeq" id="WP_231062059.1">
    <property type="nucleotide sequence ID" value="NZ_JAJNOR010000003.1"/>
</dbReference>
<accession>A0AAP2RI33</accession>
<dbReference type="InterPro" id="IPR036291">
    <property type="entry name" value="NAD(P)-bd_dom_sf"/>
</dbReference>
<dbReference type="Pfam" id="PF01370">
    <property type="entry name" value="Epimerase"/>
    <property type="match status" value="1"/>
</dbReference>
<evidence type="ECO:0000256" key="1">
    <source>
        <dbReference type="ARBA" id="ARBA00007637"/>
    </source>
</evidence>
<name>A0AAP2RI33_9FIRM</name>
<evidence type="ECO:0000313" key="4">
    <source>
        <dbReference type="Proteomes" id="UP001299265"/>
    </source>
</evidence>
<gene>
    <name evidence="3" type="ORF">LQE92_05805</name>
</gene>
<sequence>MAEEGSSFWELKHGIKGSIINLLYFFMKIRMHKRGEKMQKRTVLITGANGYIGRHVVETLLNMGNRVIADDLVLDGIDDRAEKISVPIFSGDDDIYEQLGKPDVVLHMAWRNGFVHNADSHILDLPAHYTFIRNLLKGGLRRIAVMGTMHEIGYWEGPIKEDTPANPSSLYGISKNSLRQMTMQLVKEYQAVCYWIRAYYICGDDLKSHSIFTKIGQMEREGKETFPFNSGKNKYDFINIDQLAEQISCVVNQDEITGVINCCSGMPVSLADKVNEFIQTNGFKIRPEYGAYPDRPYDSPGVWGDSEKIRKIMG</sequence>
<dbReference type="InterPro" id="IPR001509">
    <property type="entry name" value="Epimerase_deHydtase"/>
</dbReference>
<evidence type="ECO:0000313" key="3">
    <source>
        <dbReference type="EMBL" id="MCD2492141.1"/>
    </source>
</evidence>
<feature type="domain" description="NAD-dependent epimerase/dehydratase" evidence="2">
    <location>
        <begin position="43"/>
        <end position="262"/>
    </location>
</feature>
<dbReference type="PANTHER" id="PTHR43000">
    <property type="entry name" value="DTDP-D-GLUCOSE 4,6-DEHYDRATASE-RELATED"/>
    <property type="match status" value="1"/>
</dbReference>
<protein>
    <submittedName>
        <fullName evidence="3">NAD(P)-dependent oxidoreductase</fullName>
    </submittedName>
</protein>
<reference evidence="3 4" key="1">
    <citation type="submission" date="2021-11" db="EMBL/GenBank/DDBJ databases">
        <title>Lacrimispora sp. nov. NSJ-141 isolated from human feces.</title>
        <authorList>
            <person name="Abdugheni R."/>
        </authorList>
    </citation>
    <scope>NUCLEOTIDE SEQUENCE [LARGE SCALE GENOMIC DNA]</scope>
    <source>
        <strain evidence="3 4">NSJ-141</strain>
    </source>
</reference>
<organism evidence="3 4">
    <name type="scientific">Lientehia hominis</name>
    <dbReference type="NCBI Taxonomy" id="2897778"/>
    <lineage>
        <taxon>Bacteria</taxon>
        <taxon>Bacillati</taxon>
        <taxon>Bacillota</taxon>
        <taxon>Clostridia</taxon>
        <taxon>Lachnospirales</taxon>
        <taxon>Lachnospiraceae</taxon>
        <taxon>Lientehia</taxon>
    </lineage>
</organism>
<keyword evidence="4" id="KW-1185">Reference proteome</keyword>
<dbReference type="AlphaFoldDB" id="A0AAP2RI33"/>
<comment type="caution">
    <text evidence="3">The sequence shown here is derived from an EMBL/GenBank/DDBJ whole genome shotgun (WGS) entry which is preliminary data.</text>
</comment>
<dbReference type="Proteomes" id="UP001299265">
    <property type="component" value="Unassembled WGS sequence"/>
</dbReference>
<dbReference type="SUPFAM" id="SSF51735">
    <property type="entry name" value="NAD(P)-binding Rossmann-fold domains"/>
    <property type="match status" value="1"/>
</dbReference>
<proteinExistence type="inferred from homology"/>
<dbReference type="EMBL" id="JAJNOR010000003">
    <property type="protein sequence ID" value="MCD2492141.1"/>
    <property type="molecule type" value="Genomic_DNA"/>
</dbReference>
<comment type="similarity">
    <text evidence="1">Belongs to the NAD(P)-dependent epimerase/dehydratase family.</text>
</comment>